<dbReference type="GO" id="GO:0016491">
    <property type="term" value="F:oxidoreductase activity"/>
    <property type="evidence" value="ECO:0007669"/>
    <property type="project" value="InterPro"/>
</dbReference>
<organism evidence="2 3">
    <name type="scientific">Suillus fuscotomentosus</name>
    <dbReference type="NCBI Taxonomy" id="1912939"/>
    <lineage>
        <taxon>Eukaryota</taxon>
        <taxon>Fungi</taxon>
        <taxon>Dikarya</taxon>
        <taxon>Basidiomycota</taxon>
        <taxon>Agaricomycotina</taxon>
        <taxon>Agaricomycetes</taxon>
        <taxon>Agaricomycetidae</taxon>
        <taxon>Boletales</taxon>
        <taxon>Suillineae</taxon>
        <taxon>Suillaceae</taxon>
        <taxon>Suillus</taxon>
    </lineage>
</organism>
<dbReference type="RefSeq" id="XP_041224403.1">
    <property type="nucleotide sequence ID" value="XM_041373630.1"/>
</dbReference>
<gene>
    <name evidence="2" type="ORF">F5891DRAFT_911466</name>
</gene>
<proteinExistence type="predicted"/>
<reference evidence="2" key="1">
    <citation type="journal article" date="2020" name="New Phytol.">
        <title>Comparative genomics reveals dynamic genome evolution in host specialist ectomycorrhizal fungi.</title>
        <authorList>
            <person name="Lofgren L.A."/>
            <person name="Nguyen N.H."/>
            <person name="Vilgalys R."/>
            <person name="Ruytinx J."/>
            <person name="Liao H.L."/>
            <person name="Branco S."/>
            <person name="Kuo A."/>
            <person name="LaButti K."/>
            <person name="Lipzen A."/>
            <person name="Andreopoulos W."/>
            <person name="Pangilinan J."/>
            <person name="Riley R."/>
            <person name="Hundley H."/>
            <person name="Na H."/>
            <person name="Barry K."/>
            <person name="Grigoriev I.V."/>
            <person name="Stajich J.E."/>
            <person name="Kennedy P.G."/>
        </authorList>
    </citation>
    <scope>NUCLEOTIDE SEQUENCE</scope>
    <source>
        <strain evidence="2">FC203</strain>
    </source>
</reference>
<evidence type="ECO:0000313" key="2">
    <source>
        <dbReference type="EMBL" id="KAG1898827.1"/>
    </source>
</evidence>
<dbReference type="PRINTS" id="PR00069">
    <property type="entry name" value="ALDKETRDTASE"/>
</dbReference>
<dbReference type="SUPFAM" id="SSF51430">
    <property type="entry name" value="NAD(P)-linked oxidoreductase"/>
    <property type="match status" value="1"/>
</dbReference>
<dbReference type="Proteomes" id="UP001195769">
    <property type="component" value="Unassembled WGS sequence"/>
</dbReference>
<feature type="domain" description="NADP-dependent oxidoreductase" evidence="1">
    <location>
        <begin position="1"/>
        <end position="131"/>
    </location>
</feature>
<dbReference type="InterPro" id="IPR036812">
    <property type="entry name" value="NAD(P)_OxRdtase_dom_sf"/>
</dbReference>
<name>A0AAD4HJI0_9AGAM</name>
<feature type="non-terminal residue" evidence="2">
    <location>
        <position position="174"/>
    </location>
</feature>
<dbReference type="InterPro" id="IPR018170">
    <property type="entry name" value="Aldo/ket_reductase_CS"/>
</dbReference>
<dbReference type="AlphaFoldDB" id="A0AAD4HJI0"/>
<accession>A0AAD4HJI0</accession>
<dbReference type="GeneID" id="64667928"/>
<feature type="non-terminal residue" evidence="2">
    <location>
        <position position="1"/>
    </location>
</feature>
<dbReference type="Pfam" id="PF00248">
    <property type="entry name" value="Aldo_ket_red"/>
    <property type="match status" value="1"/>
</dbReference>
<evidence type="ECO:0000259" key="1">
    <source>
        <dbReference type="Pfam" id="PF00248"/>
    </source>
</evidence>
<dbReference type="Gene3D" id="3.20.20.100">
    <property type="entry name" value="NADP-dependent oxidoreductase domain"/>
    <property type="match status" value="1"/>
</dbReference>
<evidence type="ECO:0000313" key="3">
    <source>
        <dbReference type="Proteomes" id="UP001195769"/>
    </source>
</evidence>
<comment type="caution">
    <text evidence="2">The sequence shown here is derived from an EMBL/GenBank/DDBJ whole genome shotgun (WGS) entry which is preliminary data.</text>
</comment>
<protein>
    <submittedName>
        <fullName evidence="2">NADP-dependent oxidoreductase domain-containing protein</fullName>
    </submittedName>
</protein>
<dbReference type="PROSITE" id="PS00062">
    <property type="entry name" value="ALDOKETO_REDUCTASE_2"/>
    <property type="match status" value="1"/>
</dbReference>
<dbReference type="EMBL" id="JABBWK010000036">
    <property type="protein sequence ID" value="KAG1898827.1"/>
    <property type="molecule type" value="Genomic_DNA"/>
</dbReference>
<sequence>VNQSLKNAGLDYFDLYLVLWPHSVAYDENESRPENPDSHGQVRLDETGNFNDTWAEMKKVLASGKVKAIGLSNFSIRHGSMALFKTARIMPAMLQELYLGIRMHSYLAQNELLADCKEKSITVTAYAPIGQYDGGCEIASHNEATPAQLVISWHVGKSAIEVVTKSTDAGGQKQ</sequence>
<dbReference type="InterPro" id="IPR023210">
    <property type="entry name" value="NADP_OxRdtase_dom"/>
</dbReference>
<dbReference type="InterPro" id="IPR020471">
    <property type="entry name" value="AKR"/>
</dbReference>
<dbReference type="PANTHER" id="PTHR11732">
    <property type="entry name" value="ALDO/KETO REDUCTASE"/>
    <property type="match status" value="1"/>
</dbReference>
<keyword evidence="3" id="KW-1185">Reference proteome</keyword>